<feature type="transmembrane region" description="Helical" evidence="2">
    <location>
        <begin position="140"/>
        <end position="162"/>
    </location>
</feature>
<keyword evidence="2" id="KW-0472">Membrane</keyword>
<proteinExistence type="predicted"/>
<reference evidence="4" key="1">
    <citation type="submission" date="2011-07" db="EMBL/GenBank/DDBJ databases">
        <authorList>
            <consortium name="Caenorhabditis brenneri Sequencing and Analysis Consortium"/>
            <person name="Wilson R.K."/>
        </authorList>
    </citation>
    <scope>NUCLEOTIDE SEQUENCE [LARGE SCALE GENOMIC DNA]</scope>
    <source>
        <strain evidence="4">PB2801</strain>
    </source>
</reference>
<dbReference type="EMBL" id="GL379790">
    <property type="protein sequence ID" value="EGT49490.1"/>
    <property type="molecule type" value="Genomic_DNA"/>
</dbReference>
<dbReference type="InParanoid" id="G0MDL2"/>
<organism evidence="4">
    <name type="scientific">Caenorhabditis brenneri</name>
    <name type="common">Nematode worm</name>
    <dbReference type="NCBI Taxonomy" id="135651"/>
    <lineage>
        <taxon>Eukaryota</taxon>
        <taxon>Metazoa</taxon>
        <taxon>Ecdysozoa</taxon>
        <taxon>Nematoda</taxon>
        <taxon>Chromadorea</taxon>
        <taxon>Rhabditida</taxon>
        <taxon>Rhabditina</taxon>
        <taxon>Rhabditomorpha</taxon>
        <taxon>Rhabditoidea</taxon>
        <taxon>Rhabditidae</taxon>
        <taxon>Peloderinae</taxon>
        <taxon>Caenorhabditis</taxon>
    </lineage>
</organism>
<keyword evidence="2" id="KW-1133">Transmembrane helix</keyword>
<dbReference type="HOGENOM" id="CLU_1422608_0_0_1"/>
<accession>G0MDL2</accession>
<evidence type="ECO:0000313" key="4">
    <source>
        <dbReference type="Proteomes" id="UP000008068"/>
    </source>
</evidence>
<evidence type="ECO:0000313" key="3">
    <source>
        <dbReference type="EMBL" id="EGT49490.1"/>
    </source>
</evidence>
<gene>
    <name evidence="3" type="ORF">CAEBREN_09924</name>
</gene>
<evidence type="ECO:0000256" key="2">
    <source>
        <dbReference type="SAM" id="Phobius"/>
    </source>
</evidence>
<protein>
    <submittedName>
        <fullName evidence="3">Uncharacterized protein</fullName>
    </submittedName>
</protein>
<dbReference type="eggNOG" id="ENOG502TKJW">
    <property type="taxonomic scope" value="Eukaryota"/>
</dbReference>
<dbReference type="AlphaFoldDB" id="G0MDL2"/>
<name>G0MDL2_CAEBE</name>
<keyword evidence="4" id="KW-1185">Reference proteome</keyword>
<evidence type="ECO:0000256" key="1">
    <source>
        <dbReference type="SAM" id="MobiDB-lite"/>
    </source>
</evidence>
<sequence>MAATKRPPMTSDQKSVAKMIAGPACKEWVASDKYVEDEKNDTYHLCCIELDYCAFYWQPWFWGVCGGVILLLIIASIVGSVFCCCRGRGGGGMESKNSEEDANFKSEEYSNCDAKCQHNNQQYHMCCEVWDYCAFYRTEWFLWVSIVFVFFMVMASCFGSLYSCLQLARNRGRGDRKGEDSQTTEDSTTTI</sequence>
<feature type="region of interest" description="Disordered" evidence="1">
    <location>
        <begin position="172"/>
        <end position="191"/>
    </location>
</feature>
<keyword evidence="2" id="KW-0812">Transmembrane</keyword>
<feature type="transmembrane region" description="Helical" evidence="2">
    <location>
        <begin position="60"/>
        <end position="85"/>
    </location>
</feature>
<dbReference type="Proteomes" id="UP000008068">
    <property type="component" value="Unassembled WGS sequence"/>
</dbReference>